<gene>
    <name evidence="1" type="ordered locus">JDM601_3966</name>
</gene>
<accession>F5YSX7</accession>
<name>F5YSX7_MYCSD</name>
<protein>
    <submittedName>
        <fullName evidence="1">Uncharacterized protein</fullName>
    </submittedName>
</protein>
<sequence length="148" mass="15189">MQYLTFVLTILIQEARLLDMYDGLVAPLVQGLAAFLNSLDPSQTLSALVVPMLSSVLGIPGTLMLSFNNLLLLPFNLGVGAGEATLPAEFVDAALGGHLDGATIDLADGLPADIDALAADGSFVPDLAGDPVMDVPDDAIGDLLLALS</sequence>
<evidence type="ECO:0000313" key="2">
    <source>
        <dbReference type="Proteomes" id="UP000009224"/>
    </source>
</evidence>
<organism evidence="1 2">
    <name type="scientific">Mycolicibacter sinensis (strain JDM601)</name>
    <name type="common">Mycobacterium sinense</name>
    <dbReference type="NCBI Taxonomy" id="875328"/>
    <lineage>
        <taxon>Bacteria</taxon>
        <taxon>Bacillati</taxon>
        <taxon>Actinomycetota</taxon>
        <taxon>Actinomycetes</taxon>
        <taxon>Mycobacteriales</taxon>
        <taxon>Mycobacteriaceae</taxon>
        <taxon>Mycolicibacter</taxon>
    </lineage>
</organism>
<dbReference type="Proteomes" id="UP000009224">
    <property type="component" value="Chromosome"/>
</dbReference>
<keyword evidence="2" id="KW-1185">Reference proteome</keyword>
<proteinExistence type="predicted"/>
<evidence type="ECO:0000313" key="1">
    <source>
        <dbReference type="EMBL" id="AEF37966.1"/>
    </source>
</evidence>
<dbReference type="AlphaFoldDB" id="F5YSX7"/>
<dbReference type="HOGENOM" id="CLU_1756853_0_0_11"/>
<reference evidence="1 2" key="1">
    <citation type="journal article" date="2011" name="J. Bacteriol.">
        <title>Complete genome sequence of a novel clinical isolate, the nontuberculous Mycobacterium strain JDM601.</title>
        <authorList>
            <person name="Zhang Z.Y."/>
            <person name="Sun Z.Q."/>
            <person name="Wang Z.L."/>
            <person name="Wen Z.L."/>
            <person name="Sun Q.W."/>
            <person name="Zhu Z.Q."/>
            <person name="Song Y.Z."/>
            <person name="Zhao J.W."/>
            <person name="Wang H.H."/>
            <person name="Zhang S.L."/>
            <person name="Guo X.K."/>
        </authorList>
    </citation>
    <scope>NUCLEOTIDE SEQUENCE [LARGE SCALE GENOMIC DNA]</scope>
    <source>
        <strain evidence="1 2">JDM601</strain>
    </source>
</reference>
<dbReference type="KEGG" id="mjd:JDM601_3966"/>
<dbReference type="EMBL" id="CP002329">
    <property type="protein sequence ID" value="AEF37966.1"/>
    <property type="molecule type" value="Genomic_DNA"/>
</dbReference>